<proteinExistence type="inferred from homology"/>
<keyword evidence="5" id="KW-0479">Metal-binding</keyword>
<evidence type="ECO:0000256" key="2">
    <source>
        <dbReference type="ARBA" id="ARBA00001947"/>
    </source>
</evidence>
<evidence type="ECO:0000259" key="10">
    <source>
        <dbReference type="PROSITE" id="PS51462"/>
    </source>
</evidence>
<keyword evidence="12" id="KW-1185">Reference proteome</keyword>
<accession>A0A7Y7IH17</accession>
<dbReference type="GO" id="GO:0035529">
    <property type="term" value="F:NADH pyrophosphatase activity"/>
    <property type="evidence" value="ECO:0007669"/>
    <property type="project" value="TreeGrafter"/>
</dbReference>
<comment type="cofactor">
    <cofactor evidence="1">
        <name>Mg(2+)</name>
        <dbReference type="ChEBI" id="CHEBI:18420"/>
    </cofactor>
</comment>
<dbReference type="InterPro" id="IPR015797">
    <property type="entry name" value="NUDIX_hydrolase-like_dom_sf"/>
</dbReference>
<dbReference type="InterPro" id="IPR049734">
    <property type="entry name" value="NudC-like_C"/>
</dbReference>
<dbReference type="NCBIfam" id="NF001299">
    <property type="entry name" value="PRK00241.1"/>
    <property type="match status" value="1"/>
</dbReference>
<dbReference type="AlphaFoldDB" id="A0A7Y7IH17"/>
<dbReference type="PANTHER" id="PTHR42904">
    <property type="entry name" value="NUDIX HYDROLASE, NUDC SUBFAMILY"/>
    <property type="match status" value="1"/>
</dbReference>
<dbReference type="Pfam" id="PF00293">
    <property type="entry name" value="NUDIX"/>
    <property type="match status" value="1"/>
</dbReference>
<dbReference type="PROSITE" id="PS51462">
    <property type="entry name" value="NUDIX"/>
    <property type="match status" value="1"/>
</dbReference>
<dbReference type="GO" id="GO:0019677">
    <property type="term" value="P:NAD+ catabolic process"/>
    <property type="evidence" value="ECO:0007669"/>
    <property type="project" value="TreeGrafter"/>
</dbReference>
<comment type="caution">
    <text evidence="11">The sequence shown here is derived from an EMBL/GenBank/DDBJ whole genome shotgun (WGS) entry which is preliminary data.</text>
</comment>
<name>A0A7Y7IH17_9MICC</name>
<dbReference type="SUPFAM" id="SSF55811">
    <property type="entry name" value="Nudix"/>
    <property type="match status" value="1"/>
</dbReference>
<dbReference type="PANTHER" id="PTHR42904:SF6">
    <property type="entry name" value="NAD-CAPPED RNA HYDROLASE NUDT12"/>
    <property type="match status" value="1"/>
</dbReference>
<dbReference type="InterPro" id="IPR020084">
    <property type="entry name" value="NUDIX_hydrolase_CS"/>
</dbReference>
<gene>
    <name evidence="11" type="primary">nudC</name>
    <name evidence="11" type="ORF">G6034_10230</name>
</gene>
<dbReference type="GO" id="GO:0005829">
    <property type="term" value="C:cytosol"/>
    <property type="evidence" value="ECO:0007669"/>
    <property type="project" value="TreeGrafter"/>
</dbReference>
<dbReference type="EMBL" id="JAAMFM010000013">
    <property type="protein sequence ID" value="NVM95282.1"/>
    <property type="molecule type" value="Genomic_DNA"/>
</dbReference>
<dbReference type="EC" id="3.6.1.22" evidence="4"/>
<dbReference type="Pfam" id="PF09297">
    <property type="entry name" value="Zn_ribbon_NUD"/>
    <property type="match status" value="1"/>
</dbReference>
<comment type="cofactor">
    <cofactor evidence="2">
        <name>Zn(2+)</name>
        <dbReference type="ChEBI" id="CHEBI:29105"/>
    </cofactor>
</comment>
<dbReference type="GO" id="GO:0006742">
    <property type="term" value="P:NADP+ catabolic process"/>
    <property type="evidence" value="ECO:0007669"/>
    <property type="project" value="TreeGrafter"/>
</dbReference>
<evidence type="ECO:0000313" key="12">
    <source>
        <dbReference type="Proteomes" id="UP000543556"/>
    </source>
</evidence>
<evidence type="ECO:0000256" key="7">
    <source>
        <dbReference type="ARBA" id="ARBA00022842"/>
    </source>
</evidence>
<dbReference type="Gene3D" id="3.90.79.10">
    <property type="entry name" value="Nucleoside Triphosphate Pyrophosphohydrolase"/>
    <property type="match status" value="1"/>
</dbReference>
<dbReference type="InterPro" id="IPR050241">
    <property type="entry name" value="NAD-cap_RNA_hydrolase_NudC"/>
</dbReference>
<evidence type="ECO:0000256" key="6">
    <source>
        <dbReference type="ARBA" id="ARBA00022801"/>
    </source>
</evidence>
<dbReference type="Proteomes" id="UP000543556">
    <property type="component" value="Unassembled WGS sequence"/>
</dbReference>
<comment type="similarity">
    <text evidence="3">Belongs to the Nudix hydrolase family. NudC subfamily.</text>
</comment>
<organism evidence="11 12">
    <name type="scientific">Arthrobacter wenxiniae</name>
    <dbReference type="NCBI Taxonomy" id="2713570"/>
    <lineage>
        <taxon>Bacteria</taxon>
        <taxon>Bacillati</taxon>
        <taxon>Actinomycetota</taxon>
        <taxon>Actinomycetes</taxon>
        <taxon>Micrococcales</taxon>
        <taxon>Micrococcaceae</taxon>
        <taxon>Arthrobacter</taxon>
    </lineage>
</organism>
<sequence length="324" mass="34202">MIQALPSAAAALERNCEQRSESGYLDKVQGGPGHRIVLFRGGRALMDANGLAYLRPADAGGHLPAGAVTVYLGRTLAGGNPQLPEGTDLVLKVLADDAGDLSWVPGGTFFSGYRDVGDSLGAGDAAVFIEAQAVANWHTSHRFCPRCGAATTPEQSGWMRRCTADGSEHFPRTDPAAIVAIVGADDRILLASNFAWEGNRYSTVAGFIEAGESAEQGAVREIAEEVGVHLHTTHYVGSQAWPFPRSLMIGFVAHTDDAVAVPDGTEVREARWFSRGELQAAVLSGDAVISRRLSIARALIEHWFGGPILEPGDALDHAPAGGRA</sequence>
<evidence type="ECO:0000313" key="11">
    <source>
        <dbReference type="EMBL" id="NVM95282.1"/>
    </source>
</evidence>
<evidence type="ECO:0000256" key="9">
    <source>
        <dbReference type="ARBA" id="ARBA00023679"/>
    </source>
</evidence>
<evidence type="ECO:0000256" key="1">
    <source>
        <dbReference type="ARBA" id="ARBA00001946"/>
    </source>
</evidence>
<dbReference type="GO" id="GO:0046872">
    <property type="term" value="F:metal ion binding"/>
    <property type="evidence" value="ECO:0007669"/>
    <property type="project" value="UniProtKB-KW"/>
</dbReference>
<keyword evidence="8" id="KW-0520">NAD</keyword>
<evidence type="ECO:0000256" key="3">
    <source>
        <dbReference type="ARBA" id="ARBA00009595"/>
    </source>
</evidence>
<evidence type="ECO:0000256" key="4">
    <source>
        <dbReference type="ARBA" id="ARBA00012381"/>
    </source>
</evidence>
<dbReference type="Gene3D" id="3.90.79.20">
    <property type="match status" value="1"/>
</dbReference>
<keyword evidence="7" id="KW-0460">Magnesium</keyword>
<evidence type="ECO:0000256" key="5">
    <source>
        <dbReference type="ARBA" id="ARBA00022723"/>
    </source>
</evidence>
<dbReference type="InterPro" id="IPR015376">
    <property type="entry name" value="Znr_NADH_PPase"/>
</dbReference>
<comment type="catalytic activity">
    <reaction evidence="9">
        <text>a 5'-end NAD(+)-phospho-ribonucleoside in mRNA + H2O = a 5'-end phospho-adenosine-phospho-ribonucleoside in mRNA + beta-nicotinamide D-ribonucleotide + 2 H(+)</text>
        <dbReference type="Rhea" id="RHEA:60876"/>
        <dbReference type="Rhea" id="RHEA-COMP:15698"/>
        <dbReference type="Rhea" id="RHEA-COMP:15719"/>
        <dbReference type="ChEBI" id="CHEBI:14649"/>
        <dbReference type="ChEBI" id="CHEBI:15377"/>
        <dbReference type="ChEBI" id="CHEBI:15378"/>
        <dbReference type="ChEBI" id="CHEBI:144029"/>
        <dbReference type="ChEBI" id="CHEBI:144051"/>
    </reaction>
    <physiologicalReaction direction="left-to-right" evidence="9">
        <dbReference type="Rhea" id="RHEA:60877"/>
    </physiologicalReaction>
</comment>
<dbReference type="CDD" id="cd03429">
    <property type="entry name" value="NUDIX_NADH_pyrophosphatase_Nudt13"/>
    <property type="match status" value="1"/>
</dbReference>
<feature type="domain" description="Nudix hydrolase" evidence="10">
    <location>
        <begin position="171"/>
        <end position="295"/>
    </location>
</feature>
<dbReference type="RefSeq" id="WP_176635009.1">
    <property type="nucleotide sequence ID" value="NZ_JAAMFM010000013.1"/>
</dbReference>
<protein>
    <recommendedName>
        <fullName evidence="4">NAD(+) diphosphatase</fullName>
        <ecNumber evidence="4">3.6.1.22</ecNumber>
    </recommendedName>
</protein>
<reference evidence="11 12" key="1">
    <citation type="submission" date="2020-02" db="EMBL/GenBank/DDBJ databases">
        <title>Genome sequence of strain AETb3-4.</title>
        <authorList>
            <person name="Gao J."/>
            <person name="Zhang X."/>
        </authorList>
    </citation>
    <scope>NUCLEOTIDE SEQUENCE [LARGE SCALE GENOMIC DNA]</scope>
    <source>
        <strain evidence="11 12">AETb3-4</strain>
    </source>
</reference>
<keyword evidence="6 11" id="KW-0378">Hydrolase</keyword>
<dbReference type="InterPro" id="IPR000086">
    <property type="entry name" value="NUDIX_hydrolase_dom"/>
</dbReference>
<dbReference type="PROSITE" id="PS00893">
    <property type="entry name" value="NUDIX_BOX"/>
    <property type="match status" value="1"/>
</dbReference>
<evidence type="ECO:0000256" key="8">
    <source>
        <dbReference type="ARBA" id="ARBA00023027"/>
    </source>
</evidence>